<dbReference type="EMBL" id="CAJVPT010053766">
    <property type="protein sequence ID" value="CAG8752140.1"/>
    <property type="molecule type" value="Genomic_DNA"/>
</dbReference>
<reference evidence="1" key="1">
    <citation type="submission" date="2021-06" db="EMBL/GenBank/DDBJ databases">
        <authorList>
            <person name="Kallberg Y."/>
            <person name="Tangrot J."/>
            <person name="Rosling A."/>
        </authorList>
    </citation>
    <scope>NUCLEOTIDE SEQUENCE</scope>
    <source>
        <strain evidence="1">CL356</strain>
    </source>
</reference>
<accession>A0ACA9QGV7</accession>
<organism evidence="1 2">
    <name type="scientific">Acaulospora colombiana</name>
    <dbReference type="NCBI Taxonomy" id="27376"/>
    <lineage>
        <taxon>Eukaryota</taxon>
        <taxon>Fungi</taxon>
        <taxon>Fungi incertae sedis</taxon>
        <taxon>Mucoromycota</taxon>
        <taxon>Glomeromycotina</taxon>
        <taxon>Glomeromycetes</taxon>
        <taxon>Diversisporales</taxon>
        <taxon>Acaulosporaceae</taxon>
        <taxon>Acaulospora</taxon>
    </lineage>
</organism>
<name>A0ACA9QGV7_9GLOM</name>
<proteinExistence type="predicted"/>
<evidence type="ECO:0000313" key="2">
    <source>
        <dbReference type="Proteomes" id="UP000789525"/>
    </source>
</evidence>
<protein>
    <submittedName>
        <fullName evidence="1">7607_t:CDS:1</fullName>
    </submittedName>
</protein>
<keyword evidence="2" id="KW-1185">Reference proteome</keyword>
<comment type="caution">
    <text evidence="1">The sequence shown here is derived from an EMBL/GenBank/DDBJ whole genome shotgun (WGS) entry which is preliminary data.</text>
</comment>
<sequence length="291" mass="32133">KLDNLVNSGTMKIVDERKTLQEISSLRRLRKTVESFQAEQDEIEKDRKAIDELRAVLDDPEMKAVSEKYDQIKGELDELKKESDAAYEGRSKLFDQRTELQGKLDDVWARKKAAQADYKAGTDSYWKKAVAQEMLEQAKEPAYAADIQDCQTLIDFFTRLSGGNASTAEGAAVSLKYGASTAPKLELRQGGDSMEGMTALKKKGEEENNYFVAKKTKKAAPAKSYGSPAPAPPQPTGETSNASSQQLNIPFGTLSGLMALSIPPPTNVSEVSRVIEDLKTKKAWFQANQDR</sequence>
<dbReference type="Proteomes" id="UP000789525">
    <property type="component" value="Unassembled WGS sequence"/>
</dbReference>
<evidence type="ECO:0000313" key="1">
    <source>
        <dbReference type="EMBL" id="CAG8752140.1"/>
    </source>
</evidence>
<feature type="non-terminal residue" evidence="1">
    <location>
        <position position="291"/>
    </location>
</feature>
<gene>
    <name evidence="1" type="ORF">ACOLOM_LOCUS12748</name>
</gene>
<feature type="non-terminal residue" evidence="1">
    <location>
        <position position="1"/>
    </location>
</feature>